<reference evidence="3" key="1">
    <citation type="journal article" date="2014" name="Int. J. Syst. Evol. Microbiol.">
        <title>Complete genome of a new Firmicutes species belonging to the dominant human colonic microbiota ('Ruminococcus bicirculans') reveals two chromosomes and a selective capacity to utilize plant glucans.</title>
        <authorList>
            <consortium name="NISC Comparative Sequencing Program"/>
            <person name="Wegmann U."/>
            <person name="Louis P."/>
            <person name="Goesmann A."/>
            <person name="Henrissat B."/>
            <person name="Duncan S.H."/>
            <person name="Flint H.J."/>
        </authorList>
    </citation>
    <scope>NUCLEOTIDE SEQUENCE</scope>
    <source>
        <strain evidence="3">NBRC 108894</strain>
    </source>
</reference>
<evidence type="ECO:0000313" key="4">
    <source>
        <dbReference type="Proteomes" id="UP001157034"/>
    </source>
</evidence>
<evidence type="ECO:0000256" key="1">
    <source>
        <dbReference type="SAM" id="MobiDB-lite"/>
    </source>
</evidence>
<evidence type="ECO:0000313" key="3">
    <source>
        <dbReference type="EMBL" id="GMA97130.1"/>
    </source>
</evidence>
<reference evidence="4" key="2">
    <citation type="journal article" date="2019" name="Int. J. Syst. Evol. Microbiol.">
        <title>The Global Catalogue of Microorganisms (GCM) 10K type strain sequencing project: providing services to taxonomists for standard genome sequencing and annotation.</title>
        <authorList>
            <consortium name="The Broad Institute Genomics Platform"/>
            <consortium name="The Broad Institute Genome Sequencing Center for Infectious Disease"/>
            <person name="Wu L."/>
            <person name="Ma J."/>
        </authorList>
    </citation>
    <scope>NUCLEOTIDE SEQUENCE [LARGE SCALE GENOMIC DNA]</scope>
    <source>
        <strain evidence="4">NBRC 108894</strain>
    </source>
</reference>
<organism evidence="3 4">
    <name type="scientific">Pseudolysinimonas kribbensis</name>
    <dbReference type="NCBI Taxonomy" id="433641"/>
    <lineage>
        <taxon>Bacteria</taxon>
        <taxon>Bacillati</taxon>
        <taxon>Actinomycetota</taxon>
        <taxon>Actinomycetes</taxon>
        <taxon>Micrococcales</taxon>
        <taxon>Microbacteriaceae</taxon>
        <taxon>Pseudolysinimonas</taxon>
    </lineage>
</organism>
<gene>
    <name evidence="2" type="ORF">GCM10025881_00460</name>
    <name evidence="3" type="ORF">GCM10025881_39540</name>
</gene>
<proteinExistence type="predicted"/>
<reference evidence="3" key="3">
    <citation type="submission" date="2023-02" db="EMBL/GenBank/DDBJ databases">
        <authorList>
            <person name="Sun Q."/>
            <person name="Mori K."/>
        </authorList>
    </citation>
    <scope>NUCLEOTIDE SEQUENCE</scope>
    <source>
        <strain evidence="3">NBRC 108894</strain>
    </source>
</reference>
<sequence>MVLDVLEVPNELEPFRPEPLPRSGWRRATRENIDWAREYFVPWIGRRLTGRSSGDGIEPKRPVPRAVR</sequence>
<dbReference type="EMBL" id="BSVB01000001">
    <property type="protein sequence ID" value="GMA93222.1"/>
    <property type="molecule type" value="Genomic_DNA"/>
</dbReference>
<name>A0ABQ6KCK3_9MICO</name>
<feature type="region of interest" description="Disordered" evidence="1">
    <location>
        <begin position="48"/>
        <end position="68"/>
    </location>
</feature>
<keyword evidence="4" id="KW-1185">Reference proteome</keyword>
<accession>A0ABQ6KCK3</accession>
<dbReference type="EMBL" id="BSVB01000001">
    <property type="protein sequence ID" value="GMA97130.1"/>
    <property type="molecule type" value="Genomic_DNA"/>
</dbReference>
<evidence type="ECO:0000313" key="2">
    <source>
        <dbReference type="EMBL" id="GMA93222.1"/>
    </source>
</evidence>
<comment type="caution">
    <text evidence="3">The sequence shown here is derived from an EMBL/GenBank/DDBJ whole genome shotgun (WGS) entry which is preliminary data.</text>
</comment>
<protein>
    <submittedName>
        <fullName evidence="3">Uncharacterized protein</fullName>
    </submittedName>
</protein>
<dbReference type="Proteomes" id="UP001157034">
    <property type="component" value="Unassembled WGS sequence"/>
</dbReference>